<dbReference type="GO" id="GO:0033281">
    <property type="term" value="C:TAT protein transport complex"/>
    <property type="evidence" value="ECO:0007669"/>
    <property type="project" value="UniProtKB-UniRule"/>
</dbReference>
<dbReference type="PANTHER" id="PTHR42982:SF1">
    <property type="entry name" value="SEC-INDEPENDENT PROTEIN TRANSLOCASE PROTEIN TATA"/>
    <property type="match status" value="1"/>
</dbReference>
<keyword evidence="5 9" id="KW-0653">Protein transport</keyword>
<evidence type="ECO:0000256" key="1">
    <source>
        <dbReference type="ARBA" id="ARBA00004162"/>
    </source>
</evidence>
<evidence type="ECO:0000256" key="9">
    <source>
        <dbReference type="HAMAP-Rule" id="MF_00236"/>
    </source>
</evidence>
<dbReference type="PANTHER" id="PTHR42982">
    <property type="entry name" value="SEC-INDEPENDENT PROTEIN TRANSLOCASE PROTEIN TATA"/>
    <property type="match status" value="1"/>
</dbReference>
<dbReference type="InterPro" id="IPR006312">
    <property type="entry name" value="TatA/E"/>
</dbReference>
<keyword evidence="3 9" id="KW-1003">Cell membrane</keyword>
<keyword evidence="2 9" id="KW-0813">Transport</keyword>
<keyword evidence="12" id="KW-1185">Reference proteome</keyword>
<reference evidence="11 12" key="1">
    <citation type="submission" date="2016-10" db="EMBL/GenBank/DDBJ databases">
        <authorList>
            <person name="Varghese N."/>
            <person name="Submissions S."/>
        </authorList>
    </citation>
    <scope>NUCLEOTIDE SEQUENCE [LARGE SCALE GENOMIC DNA]</scope>
    <source>
        <strain evidence="11 12">IAM 15147</strain>
    </source>
</reference>
<proteinExistence type="inferred from homology"/>
<evidence type="ECO:0000256" key="8">
    <source>
        <dbReference type="ARBA" id="ARBA00023136"/>
    </source>
</evidence>
<evidence type="ECO:0000256" key="7">
    <source>
        <dbReference type="ARBA" id="ARBA00023010"/>
    </source>
</evidence>
<dbReference type="HAMAP" id="MF_00236">
    <property type="entry name" value="TatA_E"/>
    <property type="match status" value="1"/>
</dbReference>
<evidence type="ECO:0000256" key="10">
    <source>
        <dbReference type="SAM" id="MobiDB-lite"/>
    </source>
</evidence>
<dbReference type="Pfam" id="PF02416">
    <property type="entry name" value="TatA_B_E"/>
    <property type="match status" value="1"/>
</dbReference>
<keyword evidence="7 9" id="KW-0811">Translocation</keyword>
<evidence type="ECO:0000256" key="4">
    <source>
        <dbReference type="ARBA" id="ARBA00022692"/>
    </source>
</evidence>
<dbReference type="EMBL" id="FOZN01000004">
    <property type="protein sequence ID" value="SFS18247.1"/>
    <property type="molecule type" value="Genomic_DNA"/>
</dbReference>
<comment type="caution">
    <text evidence="11">The sequence shown here is derived from an EMBL/GenBank/DDBJ whole genome shotgun (WGS) entry which is preliminary data.</text>
</comment>
<name>A0AA94L0J0_9MICO</name>
<sequence>MPVGWVTTKTGRKAIMGGFLGNAGAHWWIILIIVVLVFGAAKLPALARSLGQSVNILKKEVKGDGTKDDAASTDGGDSTASTDRK</sequence>
<dbReference type="Proteomes" id="UP000198506">
    <property type="component" value="Unassembled WGS sequence"/>
</dbReference>
<evidence type="ECO:0000256" key="2">
    <source>
        <dbReference type="ARBA" id="ARBA00022448"/>
    </source>
</evidence>
<protein>
    <recommendedName>
        <fullName evidence="9">Sec-independent protein translocase protein TatA</fullName>
    </recommendedName>
</protein>
<comment type="subunit">
    <text evidence="9">The Tat system comprises two distinct complexes: a TatABC complex, containing multiple copies of TatA, TatB and TatC subunits, and a separate TatA complex, containing only TatA subunits. Substrates initially bind to the TatABC complex, which probably triggers association of the separate TatA complex to form the active translocon.</text>
</comment>
<evidence type="ECO:0000313" key="11">
    <source>
        <dbReference type="EMBL" id="SFS18247.1"/>
    </source>
</evidence>
<organism evidence="11 12">
    <name type="scientific">Agrococcus baldri</name>
    <dbReference type="NCBI Taxonomy" id="153730"/>
    <lineage>
        <taxon>Bacteria</taxon>
        <taxon>Bacillati</taxon>
        <taxon>Actinomycetota</taxon>
        <taxon>Actinomycetes</taxon>
        <taxon>Micrococcales</taxon>
        <taxon>Microbacteriaceae</taxon>
        <taxon>Agrococcus</taxon>
    </lineage>
</organism>
<comment type="similarity">
    <text evidence="9">Belongs to the TatA/E family.</text>
</comment>
<evidence type="ECO:0000256" key="6">
    <source>
        <dbReference type="ARBA" id="ARBA00022989"/>
    </source>
</evidence>
<accession>A0AA94L0J0</accession>
<gene>
    <name evidence="9" type="primary">tatA</name>
    <name evidence="11" type="ORF">SAMN04487783_2583</name>
</gene>
<evidence type="ECO:0000313" key="12">
    <source>
        <dbReference type="Proteomes" id="UP000198506"/>
    </source>
</evidence>
<evidence type="ECO:0000256" key="5">
    <source>
        <dbReference type="ARBA" id="ARBA00022927"/>
    </source>
</evidence>
<dbReference type="AlphaFoldDB" id="A0AA94L0J0"/>
<keyword evidence="6 9" id="KW-1133">Transmembrane helix</keyword>
<dbReference type="Gene3D" id="1.20.5.3310">
    <property type="match status" value="1"/>
</dbReference>
<comment type="subcellular location">
    <subcellularLocation>
        <location evidence="1 9">Cell membrane</location>
        <topology evidence="1 9">Single-pass membrane protein</topology>
    </subcellularLocation>
</comment>
<keyword evidence="4 9" id="KW-0812">Transmembrane</keyword>
<dbReference type="GO" id="GO:0043953">
    <property type="term" value="P:protein transport by the Tat complex"/>
    <property type="evidence" value="ECO:0007669"/>
    <property type="project" value="UniProtKB-UniRule"/>
</dbReference>
<comment type="function">
    <text evidence="9">Part of the twin-arginine translocation (Tat) system that transports large folded proteins containing a characteristic twin-arginine motif in their signal peptide across membranes. TatA could form the protein-conducting channel of the Tat system.</text>
</comment>
<evidence type="ECO:0000256" key="3">
    <source>
        <dbReference type="ARBA" id="ARBA00022475"/>
    </source>
</evidence>
<dbReference type="GO" id="GO:0008320">
    <property type="term" value="F:protein transmembrane transporter activity"/>
    <property type="evidence" value="ECO:0007669"/>
    <property type="project" value="UniProtKB-UniRule"/>
</dbReference>
<feature type="region of interest" description="Disordered" evidence="10">
    <location>
        <begin position="62"/>
        <end position="85"/>
    </location>
</feature>
<feature type="compositionally biased region" description="Polar residues" evidence="10">
    <location>
        <begin position="75"/>
        <end position="85"/>
    </location>
</feature>
<feature type="transmembrane region" description="Helical" evidence="9">
    <location>
        <begin position="25"/>
        <end position="43"/>
    </location>
</feature>
<dbReference type="InterPro" id="IPR003369">
    <property type="entry name" value="TatA/B/E"/>
</dbReference>
<keyword evidence="8 9" id="KW-0472">Membrane</keyword>